<protein>
    <recommendedName>
        <fullName evidence="3">Lipoprotein</fullName>
    </recommendedName>
</protein>
<keyword evidence="2" id="KW-1185">Reference proteome</keyword>
<sequence>MRKILIFLLSLTCLVACDDDCLGFKIGEDFEIALNETSENCPKNLSVSLLEIQDSRCPLGGNCIWEGMIVIEGRLRIDGQENKLQLSTNQNASGFPQEFSTEDHTIKLIDVLPYPDTSKPNQTKDQRAILLISKRSS</sequence>
<organism evidence="1 2">
    <name type="scientific">Algoriphagus jejuensis</name>
    <dbReference type="NCBI Taxonomy" id="419934"/>
    <lineage>
        <taxon>Bacteria</taxon>
        <taxon>Pseudomonadati</taxon>
        <taxon>Bacteroidota</taxon>
        <taxon>Cytophagia</taxon>
        <taxon>Cytophagales</taxon>
        <taxon>Cyclobacteriaceae</taxon>
        <taxon>Algoriphagus</taxon>
    </lineage>
</organism>
<comment type="caution">
    <text evidence="1">The sequence shown here is derived from an EMBL/GenBank/DDBJ whole genome shotgun (WGS) entry which is preliminary data.</text>
</comment>
<evidence type="ECO:0000313" key="1">
    <source>
        <dbReference type="EMBL" id="GAA0879892.1"/>
    </source>
</evidence>
<gene>
    <name evidence="1" type="ORF">GCM10009119_28610</name>
</gene>
<proteinExistence type="predicted"/>
<name>A0ABP3YFE0_9BACT</name>
<accession>A0ABP3YFE0</accession>
<reference evidence="2" key="1">
    <citation type="journal article" date="2019" name="Int. J. Syst. Evol. Microbiol.">
        <title>The Global Catalogue of Microorganisms (GCM) 10K type strain sequencing project: providing services to taxonomists for standard genome sequencing and annotation.</title>
        <authorList>
            <consortium name="The Broad Institute Genomics Platform"/>
            <consortium name="The Broad Institute Genome Sequencing Center for Infectious Disease"/>
            <person name="Wu L."/>
            <person name="Ma J."/>
        </authorList>
    </citation>
    <scope>NUCLEOTIDE SEQUENCE [LARGE SCALE GENOMIC DNA]</scope>
    <source>
        <strain evidence="2">JCM 16112</strain>
    </source>
</reference>
<dbReference type="Proteomes" id="UP001500469">
    <property type="component" value="Unassembled WGS sequence"/>
</dbReference>
<dbReference type="EMBL" id="BAAAFI010000036">
    <property type="protein sequence ID" value="GAA0879892.1"/>
    <property type="molecule type" value="Genomic_DNA"/>
</dbReference>
<evidence type="ECO:0008006" key="3">
    <source>
        <dbReference type="Google" id="ProtNLM"/>
    </source>
</evidence>
<dbReference type="RefSeq" id="WP_343852761.1">
    <property type="nucleotide sequence ID" value="NZ_BAAAFI010000036.1"/>
</dbReference>
<evidence type="ECO:0000313" key="2">
    <source>
        <dbReference type="Proteomes" id="UP001500469"/>
    </source>
</evidence>